<dbReference type="EMBL" id="GBRH01263074">
    <property type="protein sequence ID" value="JAD34821.1"/>
    <property type="molecule type" value="Transcribed_RNA"/>
</dbReference>
<reference evidence="1" key="1">
    <citation type="submission" date="2014-09" db="EMBL/GenBank/DDBJ databases">
        <authorList>
            <person name="Magalhaes I.L.F."/>
            <person name="Oliveira U."/>
            <person name="Santos F.R."/>
            <person name="Vidigal T.H.D.A."/>
            <person name="Brescovit A.D."/>
            <person name="Santos A.J."/>
        </authorList>
    </citation>
    <scope>NUCLEOTIDE SEQUENCE</scope>
    <source>
        <tissue evidence="1">Shoot tissue taken approximately 20 cm above the soil surface</tissue>
    </source>
</reference>
<name>A0A0A8Z7N6_ARUDO</name>
<accession>A0A0A8Z7N6</accession>
<evidence type="ECO:0000313" key="1">
    <source>
        <dbReference type="EMBL" id="JAD34821.1"/>
    </source>
</evidence>
<dbReference type="AlphaFoldDB" id="A0A0A8Z7N6"/>
<reference evidence="1" key="2">
    <citation type="journal article" date="2015" name="Data Brief">
        <title>Shoot transcriptome of the giant reed, Arundo donax.</title>
        <authorList>
            <person name="Barrero R.A."/>
            <person name="Guerrero F.D."/>
            <person name="Moolhuijzen P."/>
            <person name="Goolsby J.A."/>
            <person name="Tidwell J."/>
            <person name="Bellgard S.E."/>
            <person name="Bellgard M.I."/>
        </authorList>
    </citation>
    <scope>NUCLEOTIDE SEQUENCE</scope>
    <source>
        <tissue evidence="1">Shoot tissue taken approximately 20 cm above the soil surface</tissue>
    </source>
</reference>
<proteinExistence type="predicted"/>
<sequence length="38" mass="4619">MNLHNFQYLHVFTGYVPLYKRIICNVLSRVDELICYEN</sequence>
<organism evidence="1">
    <name type="scientific">Arundo donax</name>
    <name type="common">Giant reed</name>
    <name type="synonym">Donax arundinaceus</name>
    <dbReference type="NCBI Taxonomy" id="35708"/>
    <lineage>
        <taxon>Eukaryota</taxon>
        <taxon>Viridiplantae</taxon>
        <taxon>Streptophyta</taxon>
        <taxon>Embryophyta</taxon>
        <taxon>Tracheophyta</taxon>
        <taxon>Spermatophyta</taxon>
        <taxon>Magnoliopsida</taxon>
        <taxon>Liliopsida</taxon>
        <taxon>Poales</taxon>
        <taxon>Poaceae</taxon>
        <taxon>PACMAD clade</taxon>
        <taxon>Arundinoideae</taxon>
        <taxon>Arundineae</taxon>
        <taxon>Arundo</taxon>
    </lineage>
</organism>
<protein>
    <submittedName>
        <fullName evidence="1">Uncharacterized protein</fullName>
    </submittedName>
</protein>